<comment type="caution">
    <text evidence="3">The sequence shown here is derived from an EMBL/GenBank/DDBJ whole genome shotgun (WGS) entry which is preliminary data.</text>
</comment>
<dbReference type="AlphaFoldDB" id="A0ABD2QJD1"/>
<name>A0ABD2QJD1_9PLAT</name>
<gene>
    <name evidence="3" type="primary">INTS6</name>
    <name evidence="3" type="ORF">Ciccas_001804</name>
</gene>
<feature type="region of interest" description="Disordered" evidence="1">
    <location>
        <begin position="561"/>
        <end position="596"/>
    </location>
</feature>
<feature type="domain" description="Integrator complex subunit 6-like beta-barrel" evidence="2">
    <location>
        <begin position="174"/>
        <end position="309"/>
    </location>
</feature>
<dbReference type="Proteomes" id="UP001626550">
    <property type="component" value="Unassembled WGS sequence"/>
</dbReference>
<reference evidence="3 4" key="1">
    <citation type="submission" date="2024-11" db="EMBL/GenBank/DDBJ databases">
        <title>Adaptive evolution of stress response genes in parasites aligns with host niche diversity.</title>
        <authorList>
            <person name="Hahn C."/>
            <person name="Resl P."/>
        </authorList>
    </citation>
    <scope>NUCLEOTIDE SEQUENCE [LARGE SCALE GENOMIC DNA]</scope>
    <source>
        <strain evidence="3">EGGRZ-B1_66</strain>
        <tissue evidence="3">Body</tissue>
    </source>
</reference>
<accession>A0ABD2QJD1</accession>
<feature type="region of interest" description="Disordered" evidence="1">
    <location>
        <begin position="530"/>
        <end position="549"/>
    </location>
</feature>
<keyword evidence="4" id="KW-1185">Reference proteome</keyword>
<dbReference type="EMBL" id="JBJKFK010000128">
    <property type="protein sequence ID" value="KAL3319528.1"/>
    <property type="molecule type" value="Genomic_DNA"/>
</dbReference>
<evidence type="ECO:0000313" key="3">
    <source>
        <dbReference type="EMBL" id="KAL3319528.1"/>
    </source>
</evidence>
<evidence type="ECO:0000259" key="2">
    <source>
        <dbReference type="Pfam" id="PF25462"/>
    </source>
</evidence>
<feature type="compositionally biased region" description="Basic and acidic residues" evidence="1">
    <location>
        <begin position="701"/>
        <end position="710"/>
    </location>
</feature>
<dbReference type="InterPro" id="IPR051113">
    <property type="entry name" value="Integrator_subunit6"/>
</dbReference>
<feature type="compositionally biased region" description="Low complexity" evidence="1">
    <location>
        <begin position="563"/>
        <end position="576"/>
    </location>
</feature>
<organism evidence="3 4">
    <name type="scientific">Cichlidogyrus casuarinus</name>
    <dbReference type="NCBI Taxonomy" id="1844966"/>
    <lineage>
        <taxon>Eukaryota</taxon>
        <taxon>Metazoa</taxon>
        <taxon>Spiralia</taxon>
        <taxon>Lophotrochozoa</taxon>
        <taxon>Platyhelminthes</taxon>
        <taxon>Monogenea</taxon>
        <taxon>Monopisthocotylea</taxon>
        <taxon>Dactylogyridea</taxon>
        <taxon>Ancyrocephalidae</taxon>
        <taxon>Cichlidogyrus</taxon>
    </lineage>
</organism>
<proteinExistence type="predicted"/>
<protein>
    <submittedName>
        <fullName evidence="3">Integrator complex subunit 6</fullName>
    </submittedName>
</protein>
<dbReference type="InterPro" id="IPR057413">
    <property type="entry name" value="Beta-barrel_INTS6"/>
</dbReference>
<feature type="compositionally biased region" description="Polar residues" evidence="1">
    <location>
        <begin position="713"/>
        <end position="724"/>
    </location>
</feature>
<sequence length="724" mass="83058">MTGWKQNADLKKLHSALESIKSNGIVSLKLGIKRCFDILNLNRMQLGFENYGMGLYPSYFESAVVICLTDGLYHLQDSQADDFFNAKSQVPGSEYTNEYFRWDYRLFTLLLRSPGLLDNFEYSKNTESSTFISQLSLATGGNSYLTSNSRSVNECLEMLALKCQAGVILRFQSLENSIDVKQLIFLRQTGRVTSHWPFPEPFWPDDETLSTKLPPRSAHPLVRFSCEETQAPHLNDNLPDDRYELESSSLTHKILEQQNSNCVWLCYANDANGCQVPFAFLRASVDLQLVHLHVLPFNFPRLNNLLFESNAYQSKPTELWSKHLLEYLNSVPRYYLIPLSKSFEKIGFQGLIKGEAIDKVLPYSLKHNLQKLRQAAKTQYENFINSVEGTDSTKQVCILNLSPFFKIRAIGALDVKSLNPYFLPLDVRRCSLRETLPKLRDNLSAILEGRAKPMDRENLFNQPVAEMGDYLTYKSPLNTIRPLRELNPSLNERADTFGNPFRKKSTSSAASFVIEDKFVDMDLPVMNSRRRVNSESSAHFGRNKGPLPSDMTFKNWRSFSRVSQSAPNSPSKSPPSEEVDYMVPMSPPRSDSSSELCSPRLSKVDLNLESQRQTFLSAHKISQELMLALRNPLFDSHQFLENLVELDNFDSQYFISILHVCQAEALRFKRYPLYQLLTRYETVMKRDRFSNTPLHKKRQRSFSESRDSKLMKLQQQIPKVNGTA</sequence>
<feature type="region of interest" description="Disordered" evidence="1">
    <location>
        <begin position="691"/>
        <end position="724"/>
    </location>
</feature>
<dbReference type="PANTHER" id="PTHR12957">
    <property type="entry name" value="DEAD/H BOX POLYPEPTIDE 26/DICE1-RELATED"/>
    <property type="match status" value="1"/>
</dbReference>
<dbReference type="PANTHER" id="PTHR12957:SF2">
    <property type="entry name" value="INTEGRATOR COMPLEX SUBUNIT 6"/>
    <property type="match status" value="1"/>
</dbReference>
<evidence type="ECO:0000313" key="4">
    <source>
        <dbReference type="Proteomes" id="UP001626550"/>
    </source>
</evidence>
<dbReference type="Pfam" id="PF25462">
    <property type="entry name" value="Beta-barrel_INTS6"/>
    <property type="match status" value="1"/>
</dbReference>
<evidence type="ECO:0000256" key="1">
    <source>
        <dbReference type="SAM" id="MobiDB-lite"/>
    </source>
</evidence>